<reference evidence="4 5" key="1">
    <citation type="submission" date="2021-03" db="EMBL/GenBank/DDBJ databases">
        <authorList>
            <person name="Lee D.-H."/>
        </authorList>
    </citation>
    <scope>NUCLEOTIDE SEQUENCE [LARGE SCALE GENOMIC DNA]</scope>
    <source>
        <strain evidence="4 5">MMS20-R2-23</strain>
    </source>
</reference>
<feature type="domain" description="PepSY" evidence="3">
    <location>
        <begin position="82"/>
        <end position="140"/>
    </location>
</feature>
<dbReference type="Pfam" id="PF03413">
    <property type="entry name" value="PepSY"/>
    <property type="match status" value="1"/>
</dbReference>
<gene>
    <name evidence="4" type="ORF">JQN83_30220</name>
</gene>
<feature type="compositionally biased region" description="Acidic residues" evidence="1">
    <location>
        <begin position="143"/>
        <end position="167"/>
    </location>
</feature>
<feature type="compositionally biased region" description="Basic and acidic residues" evidence="1">
    <location>
        <begin position="102"/>
        <end position="111"/>
    </location>
</feature>
<dbReference type="Gene3D" id="3.10.450.40">
    <property type="match status" value="1"/>
</dbReference>
<evidence type="ECO:0000259" key="3">
    <source>
        <dbReference type="Pfam" id="PF03413"/>
    </source>
</evidence>
<keyword evidence="5" id="KW-1185">Reference proteome</keyword>
<accession>A0ABS3VHF6</accession>
<dbReference type="EMBL" id="JAGFWR010000033">
    <property type="protein sequence ID" value="MBO4165046.1"/>
    <property type="molecule type" value="Genomic_DNA"/>
</dbReference>
<name>A0ABS3VHF6_9ACTN</name>
<evidence type="ECO:0000256" key="1">
    <source>
        <dbReference type="SAM" id="MobiDB-lite"/>
    </source>
</evidence>
<dbReference type="Proteomes" id="UP000671399">
    <property type="component" value="Unassembled WGS sequence"/>
</dbReference>
<feature type="signal peptide" evidence="2">
    <location>
        <begin position="1"/>
        <end position="28"/>
    </location>
</feature>
<feature type="compositionally biased region" description="Low complexity" evidence="1">
    <location>
        <begin position="28"/>
        <end position="78"/>
    </location>
</feature>
<proteinExistence type="predicted"/>
<organism evidence="4 5">
    <name type="scientific">Micromonospora antibiotica</name>
    <dbReference type="NCBI Taxonomy" id="2807623"/>
    <lineage>
        <taxon>Bacteria</taxon>
        <taxon>Bacillati</taxon>
        <taxon>Actinomycetota</taxon>
        <taxon>Actinomycetes</taxon>
        <taxon>Micromonosporales</taxon>
        <taxon>Micromonosporaceae</taxon>
        <taxon>Micromonospora</taxon>
    </lineage>
</organism>
<sequence>MKRTSLLLAAAGGAVVLAVTGTALGVSAAERAPVATPTAETTAPAPVDPSATAATPGTPGGTPTTGSPAPGGSSAPTTDDAVSQQRAGEIALAKVGAGQITEIEREQEEGRPVWSVEIINGDTEHEVEVDRESGAVVKSEQEKADDDDRSGKDDDDDDDDSDDGDDD</sequence>
<comment type="caution">
    <text evidence="4">The sequence shown here is derived from an EMBL/GenBank/DDBJ whole genome shotgun (WGS) entry which is preliminary data.</text>
</comment>
<feature type="chain" id="PRO_5045089918" evidence="2">
    <location>
        <begin position="29"/>
        <end position="167"/>
    </location>
</feature>
<feature type="compositionally biased region" description="Basic and acidic residues" evidence="1">
    <location>
        <begin position="122"/>
        <end position="133"/>
    </location>
</feature>
<evidence type="ECO:0000313" key="5">
    <source>
        <dbReference type="Proteomes" id="UP000671399"/>
    </source>
</evidence>
<evidence type="ECO:0000313" key="4">
    <source>
        <dbReference type="EMBL" id="MBO4165046.1"/>
    </source>
</evidence>
<dbReference type="RefSeq" id="WP_208570558.1">
    <property type="nucleotide sequence ID" value="NZ_JAGFWR010000033.1"/>
</dbReference>
<protein>
    <submittedName>
        <fullName evidence="4">PepSY domain-containing protein</fullName>
    </submittedName>
</protein>
<evidence type="ECO:0000256" key="2">
    <source>
        <dbReference type="SAM" id="SignalP"/>
    </source>
</evidence>
<feature type="region of interest" description="Disordered" evidence="1">
    <location>
        <begin position="28"/>
        <end position="167"/>
    </location>
</feature>
<dbReference type="InterPro" id="IPR025711">
    <property type="entry name" value="PepSY"/>
</dbReference>
<keyword evidence="2" id="KW-0732">Signal</keyword>